<sequence>MAPPDAPAEAAAATDGGKLAPPRVTLLTLPDELISEIFGQVHAMYMCQKRNMPPTSYLCLNKRLSTLAQPIWLSVLSAPQERAKAESFFLGMIGIQDRLLHVRELEWTVHKGYPAYRVALVKSLRNLATLRLRATNVSAGPCEIGVWMAIVSFEKLQELVFLSPTTPFQYSYYPNLTTPRLECTPSDLKDHTILFSDLRLRLHQDEAVSQLRLRSLSSLEIVLDQSIAANPSNFVASLLLQIDRDSPDEPCPSLTRLSLAFKHVDVWLQLWETLSVCCRSSALSQIELHVPPELDLYTLDFDAWPNLQRLALIFNHCSSTSLAILCDFILGLGERKAFKLVGFDWRGDGSTEIFDDVPDDLLDYVYVPSLHLLLDILRRSTNVLELRLRSDEEVDSPEFRWTRPTSKDNFDVDSYDLA</sequence>
<accession>A0A2S5B558</accession>
<proteinExistence type="predicted"/>
<evidence type="ECO:0008006" key="3">
    <source>
        <dbReference type="Google" id="ProtNLM"/>
    </source>
</evidence>
<organism evidence="1 2">
    <name type="scientific">Rhodotorula taiwanensis</name>
    <dbReference type="NCBI Taxonomy" id="741276"/>
    <lineage>
        <taxon>Eukaryota</taxon>
        <taxon>Fungi</taxon>
        <taxon>Dikarya</taxon>
        <taxon>Basidiomycota</taxon>
        <taxon>Pucciniomycotina</taxon>
        <taxon>Microbotryomycetes</taxon>
        <taxon>Sporidiobolales</taxon>
        <taxon>Sporidiobolaceae</taxon>
        <taxon>Rhodotorula</taxon>
    </lineage>
</organism>
<dbReference type="Proteomes" id="UP000237144">
    <property type="component" value="Unassembled WGS sequence"/>
</dbReference>
<gene>
    <name evidence="1" type="ORF">BMF94_5049</name>
</gene>
<comment type="caution">
    <text evidence="1">The sequence shown here is derived from an EMBL/GenBank/DDBJ whole genome shotgun (WGS) entry which is preliminary data.</text>
</comment>
<evidence type="ECO:0000313" key="1">
    <source>
        <dbReference type="EMBL" id="POY71913.1"/>
    </source>
</evidence>
<name>A0A2S5B558_9BASI</name>
<dbReference type="AlphaFoldDB" id="A0A2S5B558"/>
<evidence type="ECO:0000313" key="2">
    <source>
        <dbReference type="Proteomes" id="UP000237144"/>
    </source>
</evidence>
<reference evidence="1 2" key="1">
    <citation type="journal article" date="2018" name="Front. Microbiol.">
        <title>Prospects for Fungal Bioremediation of Acidic Radioactive Waste Sites: Characterization and Genome Sequence of Rhodotorula taiwanensis MD1149.</title>
        <authorList>
            <person name="Tkavc R."/>
            <person name="Matrosova V.Y."/>
            <person name="Grichenko O.E."/>
            <person name="Gostincar C."/>
            <person name="Volpe R.P."/>
            <person name="Klimenkova P."/>
            <person name="Gaidamakova E.K."/>
            <person name="Zhou C.E."/>
            <person name="Stewart B.J."/>
            <person name="Lyman M.G."/>
            <person name="Malfatti S.A."/>
            <person name="Rubinfeld B."/>
            <person name="Courtot M."/>
            <person name="Singh J."/>
            <person name="Dalgard C.L."/>
            <person name="Hamilton T."/>
            <person name="Frey K.G."/>
            <person name="Gunde-Cimerman N."/>
            <person name="Dugan L."/>
            <person name="Daly M.J."/>
        </authorList>
    </citation>
    <scope>NUCLEOTIDE SEQUENCE [LARGE SCALE GENOMIC DNA]</scope>
    <source>
        <strain evidence="1 2">MD1149</strain>
    </source>
</reference>
<keyword evidence="2" id="KW-1185">Reference proteome</keyword>
<dbReference type="OrthoDB" id="10670236at2759"/>
<protein>
    <recommendedName>
        <fullName evidence="3">F-box domain-containing protein</fullName>
    </recommendedName>
</protein>
<dbReference type="EMBL" id="PJQD01000069">
    <property type="protein sequence ID" value="POY71913.1"/>
    <property type="molecule type" value="Genomic_DNA"/>
</dbReference>